<dbReference type="RefSeq" id="WP_194503542.1">
    <property type="nucleotide sequence ID" value="NZ_JADIVZ010000004.1"/>
</dbReference>
<comment type="caution">
    <text evidence="1">The sequence shown here is derived from an EMBL/GenBank/DDBJ whole genome shotgun (WGS) entry which is preliminary data.</text>
</comment>
<reference evidence="1" key="1">
    <citation type="submission" date="2020-11" db="EMBL/GenBank/DDBJ databases">
        <title>Nocardioides sp. CBS4Y-1, whole genome shotgun sequence.</title>
        <authorList>
            <person name="Tuo L."/>
        </authorList>
    </citation>
    <scope>NUCLEOTIDE SEQUENCE</scope>
    <source>
        <strain evidence="1">CBS4Y-1</strain>
    </source>
</reference>
<evidence type="ECO:0000313" key="1">
    <source>
        <dbReference type="EMBL" id="MBF4162315.1"/>
    </source>
</evidence>
<evidence type="ECO:0000313" key="2">
    <source>
        <dbReference type="Proteomes" id="UP000656804"/>
    </source>
</evidence>
<protein>
    <submittedName>
        <fullName evidence="1">Uncharacterized protein</fullName>
    </submittedName>
</protein>
<dbReference type="AlphaFoldDB" id="A0A930V237"/>
<keyword evidence="2" id="KW-1185">Reference proteome</keyword>
<proteinExistence type="predicted"/>
<organism evidence="1 2">
    <name type="scientific">Nocardioides acrostichi</name>
    <dbReference type="NCBI Taxonomy" id="2784339"/>
    <lineage>
        <taxon>Bacteria</taxon>
        <taxon>Bacillati</taxon>
        <taxon>Actinomycetota</taxon>
        <taxon>Actinomycetes</taxon>
        <taxon>Propionibacteriales</taxon>
        <taxon>Nocardioidaceae</taxon>
        <taxon>Nocardioides</taxon>
    </lineage>
</organism>
<accession>A0A930V237</accession>
<sequence length="168" mass="18559">MTALTRQPGIHGPIGDLTTTRGLARILLTDNPTLDQPSFFYTYVALAEWLPPEHPVAMFVTFISLPKDRREVNLIYADSDVRFDPARDHEYSVAVQIGKWLFSEGHLTHHSVDRNPEGDRWAQAVGGILPPLAPADDPHRGNPEATVRSGKRALAALNATAWDAYLPA</sequence>
<name>A0A930V237_9ACTN</name>
<gene>
    <name evidence="1" type="ORF">ISG29_11490</name>
</gene>
<dbReference type="EMBL" id="JADIVZ010000004">
    <property type="protein sequence ID" value="MBF4162315.1"/>
    <property type="molecule type" value="Genomic_DNA"/>
</dbReference>
<dbReference type="Proteomes" id="UP000656804">
    <property type="component" value="Unassembled WGS sequence"/>
</dbReference>